<protein>
    <submittedName>
        <fullName evidence="2">GIY-YIG nuclease family protein</fullName>
    </submittedName>
</protein>
<dbReference type="SUPFAM" id="SSF82771">
    <property type="entry name" value="GIY-YIG endonuclease"/>
    <property type="match status" value="1"/>
</dbReference>
<evidence type="ECO:0000313" key="3">
    <source>
        <dbReference type="Proteomes" id="UP000823630"/>
    </source>
</evidence>
<dbReference type="Pfam" id="PF01541">
    <property type="entry name" value="GIY-YIG"/>
    <property type="match status" value="1"/>
</dbReference>
<comment type="caution">
    <text evidence="2">The sequence shown here is derived from an EMBL/GenBank/DDBJ whole genome shotgun (WGS) entry which is preliminary data.</text>
</comment>
<reference evidence="2" key="1">
    <citation type="submission" date="2020-10" db="EMBL/GenBank/DDBJ databases">
        <authorList>
            <person name="Gilroy R."/>
        </authorList>
    </citation>
    <scope>NUCLEOTIDE SEQUENCE</scope>
    <source>
        <strain evidence="2">8207</strain>
    </source>
</reference>
<dbReference type="Gene3D" id="3.40.1440.10">
    <property type="entry name" value="GIY-YIG endonuclease"/>
    <property type="match status" value="1"/>
</dbReference>
<dbReference type="AlphaFoldDB" id="A0A9D9DD75"/>
<evidence type="ECO:0000313" key="2">
    <source>
        <dbReference type="EMBL" id="MBO8425343.1"/>
    </source>
</evidence>
<dbReference type="InterPro" id="IPR000305">
    <property type="entry name" value="GIY-YIG_endonuc"/>
</dbReference>
<organism evidence="2 3">
    <name type="scientific">Candidatus Enterousia avistercoris</name>
    <dbReference type="NCBI Taxonomy" id="2840788"/>
    <lineage>
        <taxon>Bacteria</taxon>
        <taxon>Pseudomonadati</taxon>
        <taxon>Pseudomonadota</taxon>
        <taxon>Alphaproteobacteria</taxon>
        <taxon>Candidatus Enterousia</taxon>
    </lineage>
</organism>
<dbReference type="PROSITE" id="PS50164">
    <property type="entry name" value="GIY_YIG"/>
    <property type="match status" value="1"/>
</dbReference>
<feature type="domain" description="GIY-YIG" evidence="1">
    <location>
        <begin position="1"/>
        <end position="77"/>
    </location>
</feature>
<dbReference type="InterPro" id="IPR035901">
    <property type="entry name" value="GIY-YIG_endonuc_sf"/>
</dbReference>
<dbReference type="EMBL" id="JADINC010000040">
    <property type="protein sequence ID" value="MBO8425343.1"/>
    <property type="molecule type" value="Genomic_DNA"/>
</dbReference>
<evidence type="ECO:0000259" key="1">
    <source>
        <dbReference type="PROSITE" id="PS50164"/>
    </source>
</evidence>
<dbReference type="CDD" id="cd10449">
    <property type="entry name" value="GIY-YIG_SLX1_like"/>
    <property type="match status" value="1"/>
</dbReference>
<gene>
    <name evidence="2" type="ORF">IAC69_02575</name>
</gene>
<accession>A0A9D9DD75</accession>
<sequence>MFYVYLIQSEKFPNQRYVGYSTDLKQRLADHNAGYSKHTAKFKPWKLITYIAFSDETSAKNFEMYLKSGSGQAFANKRLWQQ</sequence>
<reference evidence="2" key="2">
    <citation type="journal article" date="2021" name="PeerJ">
        <title>Extensive microbial diversity within the chicken gut microbiome revealed by metagenomics and culture.</title>
        <authorList>
            <person name="Gilroy R."/>
            <person name="Ravi A."/>
            <person name="Getino M."/>
            <person name="Pursley I."/>
            <person name="Horton D.L."/>
            <person name="Alikhan N.F."/>
            <person name="Baker D."/>
            <person name="Gharbi K."/>
            <person name="Hall N."/>
            <person name="Watson M."/>
            <person name="Adriaenssens E.M."/>
            <person name="Foster-Nyarko E."/>
            <person name="Jarju S."/>
            <person name="Secka A."/>
            <person name="Antonio M."/>
            <person name="Oren A."/>
            <person name="Chaudhuri R.R."/>
            <person name="La Ragione R."/>
            <person name="Hildebrand F."/>
            <person name="Pallen M.J."/>
        </authorList>
    </citation>
    <scope>NUCLEOTIDE SEQUENCE</scope>
    <source>
        <strain evidence="2">8207</strain>
    </source>
</reference>
<dbReference type="Proteomes" id="UP000823630">
    <property type="component" value="Unassembled WGS sequence"/>
</dbReference>
<proteinExistence type="predicted"/>
<name>A0A9D9DD75_9PROT</name>